<proteinExistence type="predicted"/>
<comment type="caution">
    <text evidence="1">The sequence shown here is derived from an EMBL/GenBank/DDBJ whole genome shotgun (WGS) entry which is preliminary data.</text>
</comment>
<evidence type="ECO:0000313" key="2">
    <source>
        <dbReference type="Proteomes" id="UP000075398"/>
    </source>
</evidence>
<accession>A0A150IUZ0</accession>
<sequence length="278" mass="32130">MKIEEVQTTNKKSQKYQKLPFVFLGQRTNFKILSNDVEVLDVHYIPKLRAFVECNGKDCEFCETNRQLYRENPKTFRSHPNYFPVSTKYLLNVYETTPAIICPNCGEYYKDTQVLTCDSCKASLVGVQPQSLNRVHILRIGIKIFDKLKKFLIDPSTMVDDKDDYQEIIEKFDGEIPPIQAWNFVIRVDPNDKKEQDFQVNSNPSKVFVPEEISNLTLHNLKDAHYLRLSNDEMKLIYKGVTIRDVLNSRNSQSSAEVQSVSEDVVEDIQNAVDSLFG</sequence>
<dbReference type="AlphaFoldDB" id="A0A150IUZ0"/>
<reference evidence="1 2" key="1">
    <citation type="journal article" date="2016" name="ISME J.">
        <title>Chasing the elusive Euryarchaeota class WSA2: genomes reveal a uniquely fastidious methyl-reducing methanogen.</title>
        <authorList>
            <person name="Nobu M.K."/>
            <person name="Narihiro T."/>
            <person name="Kuroda K."/>
            <person name="Mei R."/>
            <person name="Liu W.T."/>
        </authorList>
    </citation>
    <scope>NUCLEOTIDE SEQUENCE [LARGE SCALE GENOMIC DNA]</scope>
    <source>
        <strain evidence="1">U1lsi0528_Bin055</strain>
    </source>
</reference>
<evidence type="ECO:0000313" key="1">
    <source>
        <dbReference type="EMBL" id="KYC48831.1"/>
    </source>
</evidence>
<dbReference type="EMBL" id="LNGC01000124">
    <property type="protein sequence ID" value="KYC48831.1"/>
    <property type="molecule type" value="Genomic_DNA"/>
</dbReference>
<organism evidence="1 2">
    <name type="scientific">Candidatus Methanofastidiosum methylothiophilum</name>
    <dbReference type="NCBI Taxonomy" id="1705564"/>
    <lineage>
        <taxon>Archaea</taxon>
        <taxon>Methanobacteriati</taxon>
        <taxon>Methanobacteriota</taxon>
        <taxon>Stenosarchaea group</taxon>
        <taxon>Candidatus Methanofastidiosia</taxon>
        <taxon>Candidatus Methanofastidiosales</taxon>
        <taxon>Candidatus Methanofastidiosaceae</taxon>
        <taxon>Candidatus Methanofastidiosum</taxon>
    </lineage>
</organism>
<protein>
    <submittedName>
        <fullName evidence="1">Uncharacterized protein</fullName>
    </submittedName>
</protein>
<dbReference type="Proteomes" id="UP000075398">
    <property type="component" value="Unassembled WGS sequence"/>
</dbReference>
<gene>
    <name evidence="1" type="ORF">AMQ22_01836</name>
</gene>
<name>A0A150IUZ0_9EURY</name>